<feature type="region of interest" description="Disordered" evidence="1">
    <location>
        <begin position="22"/>
        <end position="49"/>
    </location>
</feature>
<keyword evidence="2" id="KW-0812">Transmembrane</keyword>
<feature type="compositionally biased region" description="Pro residues" evidence="1">
    <location>
        <begin position="31"/>
        <end position="40"/>
    </location>
</feature>
<evidence type="ECO:0000313" key="3">
    <source>
        <dbReference type="EMBL" id="GBM90455.1"/>
    </source>
</evidence>
<dbReference type="OrthoDB" id="6435049at2759"/>
<dbReference type="AlphaFoldDB" id="A0A4Y2JKU9"/>
<reference evidence="3 4" key="1">
    <citation type="journal article" date="2019" name="Sci. Rep.">
        <title>Orb-weaving spider Araneus ventricosus genome elucidates the spidroin gene catalogue.</title>
        <authorList>
            <person name="Kono N."/>
            <person name="Nakamura H."/>
            <person name="Ohtoshi R."/>
            <person name="Moran D.A.P."/>
            <person name="Shinohara A."/>
            <person name="Yoshida Y."/>
            <person name="Fujiwara M."/>
            <person name="Mori M."/>
            <person name="Tomita M."/>
            <person name="Arakawa K."/>
        </authorList>
    </citation>
    <scope>NUCLEOTIDE SEQUENCE [LARGE SCALE GENOMIC DNA]</scope>
</reference>
<proteinExistence type="predicted"/>
<dbReference type="Proteomes" id="UP000499080">
    <property type="component" value="Unassembled WGS sequence"/>
</dbReference>
<keyword evidence="4" id="KW-1185">Reference proteome</keyword>
<name>A0A4Y2JKU9_ARAVE</name>
<protein>
    <submittedName>
        <fullName evidence="3">Uncharacterized protein</fullName>
    </submittedName>
</protein>
<keyword evidence="2" id="KW-0472">Membrane</keyword>
<accession>A0A4Y2JKU9</accession>
<keyword evidence="2" id="KW-1133">Transmembrane helix</keyword>
<dbReference type="EMBL" id="BGPR01110887">
    <property type="protein sequence ID" value="GBM90455.1"/>
    <property type="molecule type" value="Genomic_DNA"/>
</dbReference>
<sequence>MIDEDLQKFSESRVMRTIAIERTYGRRSHHLPPPMAPPPQEDPRSRRSRTKMKCLISIGLILPALAAVIGNPLKQRFPTFVGVRTTCCVKSIYRPID</sequence>
<evidence type="ECO:0000256" key="1">
    <source>
        <dbReference type="SAM" id="MobiDB-lite"/>
    </source>
</evidence>
<evidence type="ECO:0000313" key="4">
    <source>
        <dbReference type="Proteomes" id="UP000499080"/>
    </source>
</evidence>
<comment type="caution">
    <text evidence="3">The sequence shown here is derived from an EMBL/GenBank/DDBJ whole genome shotgun (WGS) entry which is preliminary data.</text>
</comment>
<evidence type="ECO:0000256" key="2">
    <source>
        <dbReference type="SAM" id="Phobius"/>
    </source>
</evidence>
<organism evidence="3 4">
    <name type="scientific">Araneus ventricosus</name>
    <name type="common">Orbweaver spider</name>
    <name type="synonym">Epeira ventricosa</name>
    <dbReference type="NCBI Taxonomy" id="182803"/>
    <lineage>
        <taxon>Eukaryota</taxon>
        <taxon>Metazoa</taxon>
        <taxon>Ecdysozoa</taxon>
        <taxon>Arthropoda</taxon>
        <taxon>Chelicerata</taxon>
        <taxon>Arachnida</taxon>
        <taxon>Araneae</taxon>
        <taxon>Araneomorphae</taxon>
        <taxon>Entelegynae</taxon>
        <taxon>Araneoidea</taxon>
        <taxon>Araneidae</taxon>
        <taxon>Araneus</taxon>
    </lineage>
</organism>
<feature type="transmembrane region" description="Helical" evidence="2">
    <location>
        <begin position="54"/>
        <end position="73"/>
    </location>
</feature>
<gene>
    <name evidence="3" type="ORF">AVEN_89808_1</name>
</gene>